<evidence type="ECO:0000256" key="1">
    <source>
        <dbReference type="ARBA" id="ARBA00022801"/>
    </source>
</evidence>
<dbReference type="GO" id="GO:0016787">
    <property type="term" value="F:hydrolase activity"/>
    <property type="evidence" value="ECO:0007669"/>
    <property type="project" value="UniProtKB-UniRule"/>
</dbReference>
<dbReference type="PROSITE" id="PS51635">
    <property type="entry name" value="PNPLA"/>
    <property type="match status" value="1"/>
</dbReference>
<evidence type="ECO:0000256" key="3">
    <source>
        <dbReference type="ARBA" id="ARBA00023098"/>
    </source>
</evidence>
<protein>
    <submittedName>
        <fullName evidence="6">Patatin-like phospholipase family protein</fullName>
    </submittedName>
</protein>
<gene>
    <name evidence="6" type="ORF">GT347_11900</name>
</gene>
<name>A0A857J3X2_9BURK</name>
<evidence type="ECO:0000256" key="2">
    <source>
        <dbReference type="ARBA" id="ARBA00022963"/>
    </source>
</evidence>
<dbReference type="PANTHER" id="PTHR14226:SF78">
    <property type="entry name" value="SLR0060 PROTEIN"/>
    <property type="match status" value="1"/>
</dbReference>
<feature type="short sequence motif" description="GXSXG" evidence="4">
    <location>
        <begin position="54"/>
        <end position="58"/>
    </location>
</feature>
<accession>A0A857J3X2</accession>
<reference evidence="6 7" key="1">
    <citation type="submission" date="2020-01" db="EMBL/GenBank/DDBJ databases">
        <title>Genome sequencing of strain KACC 21265.</title>
        <authorList>
            <person name="Heo J."/>
            <person name="Kim S.-J."/>
            <person name="Kim J.-S."/>
            <person name="Hong S.-B."/>
            <person name="Kwon S.-W."/>
        </authorList>
    </citation>
    <scope>NUCLEOTIDE SEQUENCE [LARGE SCALE GENOMIC DNA]</scope>
    <source>
        <strain evidence="6 7">KACC 21265</strain>
    </source>
</reference>
<dbReference type="Pfam" id="PF01734">
    <property type="entry name" value="Patatin"/>
    <property type="match status" value="1"/>
</dbReference>
<keyword evidence="7" id="KW-1185">Reference proteome</keyword>
<dbReference type="AlphaFoldDB" id="A0A857J3X2"/>
<dbReference type="InterPro" id="IPR002641">
    <property type="entry name" value="PNPLA_dom"/>
</dbReference>
<proteinExistence type="predicted"/>
<evidence type="ECO:0000313" key="6">
    <source>
        <dbReference type="EMBL" id="QHI98634.1"/>
    </source>
</evidence>
<dbReference type="EMBL" id="CP047650">
    <property type="protein sequence ID" value="QHI98634.1"/>
    <property type="molecule type" value="Genomic_DNA"/>
</dbReference>
<dbReference type="KEGG" id="xyk:GT347_11900"/>
<evidence type="ECO:0000313" key="7">
    <source>
        <dbReference type="Proteomes" id="UP000464787"/>
    </source>
</evidence>
<dbReference type="Gene3D" id="3.40.1090.10">
    <property type="entry name" value="Cytosolic phospholipase A2 catalytic domain"/>
    <property type="match status" value="2"/>
</dbReference>
<dbReference type="RefSeq" id="WP_160552151.1">
    <property type="nucleotide sequence ID" value="NZ_CP047650.1"/>
</dbReference>
<evidence type="ECO:0000256" key="4">
    <source>
        <dbReference type="PROSITE-ProRule" id="PRU01161"/>
    </source>
</evidence>
<feature type="active site" description="Proton acceptor" evidence="4">
    <location>
        <position position="212"/>
    </location>
</feature>
<dbReference type="InterPro" id="IPR050301">
    <property type="entry name" value="NTE"/>
</dbReference>
<dbReference type="GO" id="GO:0016042">
    <property type="term" value="P:lipid catabolic process"/>
    <property type="evidence" value="ECO:0007669"/>
    <property type="project" value="UniProtKB-UniRule"/>
</dbReference>
<feature type="short sequence motif" description="GXGXXG" evidence="4">
    <location>
        <begin position="26"/>
        <end position="31"/>
    </location>
</feature>
<evidence type="ECO:0000259" key="5">
    <source>
        <dbReference type="PROSITE" id="PS51635"/>
    </source>
</evidence>
<keyword evidence="1 4" id="KW-0378">Hydrolase</keyword>
<dbReference type="SUPFAM" id="SSF52151">
    <property type="entry name" value="FabD/lysophospholipase-like"/>
    <property type="match status" value="1"/>
</dbReference>
<feature type="domain" description="PNPLA" evidence="5">
    <location>
        <begin position="22"/>
        <end position="225"/>
    </location>
</feature>
<dbReference type="Proteomes" id="UP000464787">
    <property type="component" value="Chromosome"/>
</dbReference>
<organism evidence="6 7">
    <name type="scientific">Xylophilus rhododendri</name>
    <dbReference type="NCBI Taxonomy" id="2697032"/>
    <lineage>
        <taxon>Bacteria</taxon>
        <taxon>Pseudomonadati</taxon>
        <taxon>Pseudomonadota</taxon>
        <taxon>Betaproteobacteria</taxon>
        <taxon>Burkholderiales</taxon>
        <taxon>Xylophilus</taxon>
    </lineage>
</organism>
<dbReference type="PANTHER" id="PTHR14226">
    <property type="entry name" value="NEUROPATHY TARGET ESTERASE/SWISS CHEESE D.MELANOGASTER"/>
    <property type="match status" value="1"/>
</dbReference>
<keyword evidence="2 4" id="KW-0442">Lipid degradation</keyword>
<sequence length="360" mass="38435">MNHKDLPTSAVAVLEAPRPISLALQGGGSHGAFTWGVLDALLEDGRLDISGLSGASAGAVNAVALAHGFANGGPTREGRSQLARDTLARVWRGVAGLAGLGSMAQGIARLMTGGWSSDAGSAFGDAMSRWMSPYQSNPLGFNPLRKLLQEEIDFESVGRLQQPKVFVSATQVRTGQATIFKGRKLTLDALMASACLPQMFKAVEIDGEAYWDGGFSSNPPLAPLVDGCDSRDIVLVQLNPLSRERIPQGVQDIQERVTELNFNASLLAQMRTIDFINRLIARGELVEGAEYKSVRLHRIDGGKAMQDLSASSKLSADPAMVERLFGEGRAAAAKWLARHFDALGSESTIDIRRDYVGSTA</sequence>
<feature type="active site" description="Nucleophile" evidence="4">
    <location>
        <position position="56"/>
    </location>
</feature>
<feature type="short sequence motif" description="DGA/G" evidence="4">
    <location>
        <begin position="212"/>
        <end position="214"/>
    </location>
</feature>
<keyword evidence="3 4" id="KW-0443">Lipid metabolism</keyword>
<dbReference type="InterPro" id="IPR016035">
    <property type="entry name" value="Acyl_Trfase/lysoPLipase"/>
</dbReference>